<protein>
    <recommendedName>
        <fullName evidence="1">RNA helicase</fullName>
        <ecNumber evidence="1">3.6.4.13</ecNumber>
    </recommendedName>
</protein>
<dbReference type="RefSeq" id="XP_004360631.1">
    <property type="nucleotide sequence ID" value="XM_004360574.1"/>
</dbReference>
<dbReference type="InterPro" id="IPR014014">
    <property type="entry name" value="RNA_helicase_DEAD_Q_motif"/>
</dbReference>
<keyword evidence="2" id="KW-0547">Nucleotide-binding</keyword>
<dbReference type="OrthoDB" id="1191041at2759"/>
<dbReference type="AlphaFoldDB" id="F4PMD0"/>
<evidence type="ECO:0000256" key="8">
    <source>
        <dbReference type="PROSITE-ProRule" id="PRU00552"/>
    </source>
</evidence>
<accession>F4PMD0</accession>
<dbReference type="PANTHER" id="PTHR47959:SF21">
    <property type="entry name" value="DEAD-BOX HELICASE 56"/>
    <property type="match status" value="1"/>
</dbReference>
<gene>
    <name evidence="10" type="ORF">DFA_04910</name>
</gene>
<evidence type="ECO:0000256" key="4">
    <source>
        <dbReference type="ARBA" id="ARBA00022806"/>
    </source>
</evidence>
<evidence type="ECO:0000256" key="6">
    <source>
        <dbReference type="ARBA" id="ARBA00022884"/>
    </source>
</evidence>
<dbReference type="STRING" id="1054147.F4PMD0"/>
<dbReference type="SUPFAM" id="SSF52540">
    <property type="entry name" value="P-loop containing nucleoside triphosphate hydrolases"/>
    <property type="match status" value="1"/>
</dbReference>
<evidence type="ECO:0000256" key="3">
    <source>
        <dbReference type="ARBA" id="ARBA00022801"/>
    </source>
</evidence>
<dbReference type="Gene3D" id="3.40.50.300">
    <property type="entry name" value="P-loop containing nucleotide triphosphate hydrolases"/>
    <property type="match status" value="1"/>
</dbReference>
<name>F4PMD0_CACFS</name>
<dbReference type="Proteomes" id="UP000007797">
    <property type="component" value="Unassembled WGS sequence"/>
</dbReference>
<evidence type="ECO:0000313" key="11">
    <source>
        <dbReference type="Proteomes" id="UP000007797"/>
    </source>
</evidence>
<proteinExistence type="predicted"/>
<dbReference type="InterPro" id="IPR050079">
    <property type="entry name" value="DEAD_box_RNA_helicase"/>
</dbReference>
<feature type="domain" description="DEAD-box RNA helicase Q" evidence="9">
    <location>
        <begin position="26"/>
        <end position="54"/>
    </location>
</feature>
<keyword evidence="4" id="KW-0347">Helicase</keyword>
<evidence type="ECO:0000313" key="10">
    <source>
        <dbReference type="EMBL" id="EGG22780.1"/>
    </source>
</evidence>
<keyword evidence="11" id="KW-1185">Reference proteome</keyword>
<feature type="short sequence motif" description="Q motif" evidence="8">
    <location>
        <begin position="26"/>
        <end position="54"/>
    </location>
</feature>
<keyword evidence="6" id="KW-0694">RNA-binding</keyword>
<dbReference type="KEGG" id="dfa:DFA_04910"/>
<dbReference type="EMBL" id="GL883008">
    <property type="protein sequence ID" value="EGG22780.1"/>
    <property type="molecule type" value="Genomic_DNA"/>
</dbReference>
<dbReference type="Pfam" id="PF00270">
    <property type="entry name" value="DEAD"/>
    <property type="match status" value="1"/>
</dbReference>
<evidence type="ECO:0000256" key="2">
    <source>
        <dbReference type="ARBA" id="ARBA00022741"/>
    </source>
</evidence>
<dbReference type="GO" id="GO:0003723">
    <property type="term" value="F:RNA binding"/>
    <property type="evidence" value="ECO:0007669"/>
    <property type="project" value="UniProtKB-KW"/>
</dbReference>
<reference evidence="11" key="1">
    <citation type="journal article" date="2011" name="Genome Res.">
        <title>Phylogeny-wide analysis of social amoeba genomes highlights ancient origins for complex intercellular communication.</title>
        <authorList>
            <person name="Heidel A.J."/>
            <person name="Lawal H.M."/>
            <person name="Felder M."/>
            <person name="Schilde C."/>
            <person name="Helps N.R."/>
            <person name="Tunggal B."/>
            <person name="Rivero F."/>
            <person name="John U."/>
            <person name="Schleicher M."/>
            <person name="Eichinger L."/>
            <person name="Platzer M."/>
            <person name="Noegel A.A."/>
            <person name="Schaap P."/>
            <person name="Gloeckner G."/>
        </authorList>
    </citation>
    <scope>NUCLEOTIDE SEQUENCE [LARGE SCALE GENOMIC DNA]</scope>
    <source>
        <strain evidence="11">SH3</strain>
    </source>
</reference>
<dbReference type="GeneID" id="14875627"/>
<evidence type="ECO:0000259" key="9">
    <source>
        <dbReference type="PROSITE" id="PS51195"/>
    </source>
</evidence>
<evidence type="ECO:0000256" key="5">
    <source>
        <dbReference type="ARBA" id="ARBA00022840"/>
    </source>
</evidence>
<organism evidence="10 11">
    <name type="scientific">Cavenderia fasciculata</name>
    <name type="common">Slime mold</name>
    <name type="synonym">Dictyostelium fasciculatum</name>
    <dbReference type="NCBI Taxonomy" id="261658"/>
    <lineage>
        <taxon>Eukaryota</taxon>
        <taxon>Amoebozoa</taxon>
        <taxon>Evosea</taxon>
        <taxon>Eumycetozoa</taxon>
        <taxon>Dictyostelia</taxon>
        <taxon>Acytosteliales</taxon>
        <taxon>Cavenderiaceae</taxon>
        <taxon>Cavenderia</taxon>
    </lineage>
</organism>
<dbReference type="GO" id="GO:0003724">
    <property type="term" value="F:RNA helicase activity"/>
    <property type="evidence" value="ECO:0007669"/>
    <property type="project" value="UniProtKB-EC"/>
</dbReference>
<dbReference type="GO" id="GO:0005524">
    <property type="term" value="F:ATP binding"/>
    <property type="evidence" value="ECO:0007669"/>
    <property type="project" value="UniProtKB-KW"/>
</dbReference>
<dbReference type="GO" id="GO:0005829">
    <property type="term" value="C:cytosol"/>
    <property type="evidence" value="ECO:0007669"/>
    <property type="project" value="TreeGrafter"/>
</dbReference>
<dbReference type="InterPro" id="IPR011545">
    <property type="entry name" value="DEAD/DEAH_box_helicase_dom"/>
</dbReference>
<keyword evidence="3" id="KW-0378">Hydrolase</keyword>
<sequence length="86" mass="9208">MDLSKTLITGKSNNSNISESLVNGETTFESMCLGMRIIKAVKKIGYEHPTLIQAKSIPLSLQGKDILAKARTGSGKTAAYTIPIVL</sequence>
<dbReference type="GO" id="GO:0016787">
    <property type="term" value="F:hydrolase activity"/>
    <property type="evidence" value="ECO:0007669"/>
    <property type="project" value="UniProtKB-KW"/>
</dbReference>
<comment type="catalytic activity">
    <reaction evidence="7">
        <text>ATP + H2O = ADP + phosphate + H(+)</text>
        <dbReference type="Rhea" id="RHEA:13065"/>
        <dbReference type="ChEBI" id="CHEBI:15377"/>
        <dbReference type="ChEBI" id="CHEBI:15378"/>
        <dbReference type="ChEBI" id="CHEBI:30616"/>
        <dbReference type="ChEBI" id="CHEBI:43474"/>
        <dbReference type="ChEBI" id="CHEBI:456216"/>
        <dbReference type="EC" id="3.6.4.13"/>
    </reaction>
</comment>
<keyword evidence="5" id="KW-0067">ATP-binding</keyword>
<dbReference type="PANTHER" id="PTHR47959">
    <property type="entry name" value="ATP-DEPENDENT RNA HELICASE RHLE-RELATED"/>
    <property type="match status" value="1"/>
</dbReference>
<evidence type="ECO:0000256" key="1">
    <source>
        <dbReference type="ARBA" id="ARBA00012552"/>
    </source>
</evidence>
<evidence type="ECO:0000256" key="7">
    <source>
        <dbReference type="ARBA" id="ARBA00047984"/>
    </source>
</evidence>
<dbReference type="EC" id="3.6.4.13" evidence="1"/>
<dbReference type="InterPro" id="IPR027417">
    <property type="entry name" value="P-loop_NTPase"/>
</dbReference>
<dbReference type="PROSITE" id="PS51195">
    <property type="entry name" value="Q_MOTIF"/>
    <property type="match status" value="1"/>
</dbReference>